<feature type="region of interest" description="Disordered" evidence="1">
    <location>
        <begin position="107"/>
        <end position="127"/>
    </location>
</feature>
<evidence type="ECO:0000256" key="1">
    <source>
        <dbReference type="SAM" id="MobiDB-lite"/>
    </source>
</evidence>
<dbReference type="SUPFAM" id="SSF56112">
    <property type="entry name" value="Protein kinase-like (PK-like)"/>
    <property type="match status" value="1"/>
</dbReference>
<dbReference type="STRING" id="200361.A0A453GK08"/>
<dbReference type="InterPro" id="IPR052751">
    <property type="entry name" value="Plant_MAPKKK"/>
</dbReference>
<feature type="compositionally biased region" description="Low complexity" evidence="1">
    <location>
        <begin position="211"/>
        <end position="229"/>
    </location>
</feature>
<feature type="region of interest" description="Disordered" evidence="1">
    <location>
        <begin position="197"/>
        <end position="253"/>
    </location>
</feature>
<accession>A0A453GK08</accession>
<organism evidence="2 3">
    <name type="scientific">Aegilops tauschii subsp. strangulata</name>
    <name type="common">Goatgrass</name>
    <dbReference type="NCBI Taxonomy" id="200361"/>
    <lineage>
        <taxon>Eukaryota</taxon>
        <taxon>Viridiplantae</taxon>
        <taxon>Streptophyta</taxon>
        <taxon>Embryophyta</taxon>
        <taxon>Tracheophyta</taxon>
        <taxon>Spermatophyta</taxon>
        <taxon>Magnoliopsida</taxon>
        <taxon>Liliopsida</taxon>
        <taxon>Poales</taxon>
        <taxon>Poaceae</taxon>
        <taxon>BOP clade</taxon>
        <taxon>Pooideae</taxon>
        <taxon>Triticodae</taxon>
        <taxon>Triticeae</taxon>
        <taxon>Triticinae</taxon>
        <taxon>Aegilops</taxon>
    </lineage>
</organism>
<dbReference type="PANTHER" id="PTHR48011:SF17">
    <property type="entry name" value="PROTEIN KINASE DOMAIN-CONTAINING PROTEIN"/>
    <property type="match status" value="1"/>
</dbReference>
<feature type="compositionally biased region" description="Basic residues" evidence="1">
    <location>
        <begin position="294"/>
        <end position="305"/>
    </location>
</feature>
<dbReference type="EnsemblPlants" id="AET3Gv21055700.2">
    <property type="protein sequence ID" value="AET3Gv21055700.2"/>
    <property type="gene ID" value="AET3Gv21055700"/>
</dbReference>
<dbReference type="Gene3D" id="1.10.510.10">
    <property type="entry name" value="Transferase(Phosphotransferase) domain 1"/>
    <property type="match status" value="1"/>
</dbReference>
<reference evidence="2" key="4">
    <citation type="submission" date="2019-03" db="UniProtKB">
        <authorList>
            <consortium name="EnsemblPlants"/>
        </authorList>
    </citation>
    <scope>IDENTIFICATION</scope>
</reference>
<dbReference type="AlphaFoldDB" id="A0A453GK08"/>
<proteinExistence type="predicted"/>
<sequence>MLDLTFRQTLECAGASTAHRAHHQLPAAVAAPSSTPWPWPARRPGRGRARLAAVVDEFELTQVESNTPSKTKLARSRPLVLVGGEADGVLGCVEADAHALLLHVADDGHGPARPRERQAVGPGPVPRDQVVLRRQLQLPAALEPQRHRGHLHALPPGEVVAGVEERHAGRAGQGLHAMHERLAERARRTSSPACIELNLQPADWPGRAGTRRTPSPASAPTSSRSCPATRSPTRPSGTEAASRSPPSGPTDFGCARAVDSLLPMGGTPAFMALEVARGEEQGPASDVWALGCTSRRRRRRRRRTGSTRTGVE</sequence>
<dbReference type="InterPro" id="IPR011009">
    <property type="entry name" value="Kinase-like_dom_sf"/>
</dbReference>
<dbReference type="PANTHER" id="PTHR48011">
    <property type="entry name" value="CCR4-NOT TRANSCRIPTIONAL COMPLEX SUBUNIT CAF120-RELATED"/>
    <property type="match status" value="1"/>
</dbReference>
<reference evidence="2" key="5">
    <citation type="journal article" date="2021" name="G3 (Bethesda)">
        <title>Aegilops tauschii genome assembly Aet v5.0 features greater sequence contiguity and improved annotation.</title>
        <authorList>
            <person name="Wang L."/>
            <person name="Zhu T."/>
            <person name="Rodriguez J.C."/>
            <person name="Deal K.R."/>
            <person name="Dubcovsky J."/>
            <person name="McGuire P.E."/>
            <person name="Lux T."/>
            <person name="Spannagl M."/>
            <person name="Mayer K.F.X."/>
            <person name="Baldrich P."/>
            <person name="Meyers B.C."/>
            <person name="Huo N."/>
            <person name="Gu Y.Q."/>
            <person name="Zhou H."/>
            <person name="Devos K.M."/>
            <person name="Bennetzen J.L."/>
            <person name="Unver T."/>
            <person name="Budak H."/>
            <person name="Gulick P.J."/>
            <person name="Galiba G."/>
            <person name="Kalapos B."/>
            <person name="Nelson D.R."/>
            <person name="Li P."/>
            <person name="You F.M."/>
            <person name="Luo M.C."/>
            <person name="Dvorak J."/>
        </authorList>
    </citation>
    <scope>NUCLEOTIDE SEQUENCE [LARGE SCALE GENOMIC DNA]</scope>
    <source>
        <strain evidence="2">cv. AL8/78</strain>
    </source>
</reference>
<protein>
    <submittedName>
        <fullName evidence="2">Uncharacterized protein</fullName>
    </submittedName>
</protein>
<reference evidence="3" key="2">
    <citation type="journal article" date="2017" name="Nat. Plants">
        <title>The Aegilops tauschii genome reveals multiple impacts of transposons.</title>
        <authorList>
            <person name="Zhao G."/>
            <person name="Zou C."/>
            <person name="Li K."/>
            <person name="Wang K."/>
            <person name="Li T."/>
            <person name="Gao L."/>
            <person name="Zhang X."/>
            <person name="Wang H."/>
            <person name="Yang Z."/>
            <person name="Liu X."/>
            <person name="Jiang W."/>
            <person name="Mao L."/>
            <person name="Kong X."/>
            <person name="Jiao Y."/>
            <person name="Jia J."/>
        </authorList>
    </citation>
    <scope>NUCLEOTIDE SEQUENCE [LARGE SCALE GENOMIC DNA]</scope>
    <source>
        <strain evidence="3">cv. AL8/78</strain>
    </source>
</reference>
<evidence type="ECO:0000313" key="3">
    <source>
        <dbReference type="Proteomes" id="UP000015105"/>
    </source>
</evidence>
<dbReference type="Proteomes" id="UP000015105">
    <property type="component" value="Chromosome 3D"/>
</dbReference>
<reference evidence="2" key="3">
    <citation type="journal article" date="2017" name="Nature">
        <title>Genome sequence of the progenitor of the wheat D genome Aegilops tauschii.</title>
        <authorList>
            <person name="Luo M.C."/>
            <person name="Gu Y.Q."/>
            <person name="Puiu D."/>
            <person name="Wang H."/>
            <person name="Twardziok S.O."/>
            <person name="Deal K.R."/>
            <person name="Huo N."/>
            <person name="Zhu T."/>
            <person name="Wang L."/>
            <person name="Wang Y."/>
            <person name="McGuire P.E."/>
            <person name="Liu S."/>
            <person name="Long H."/>
            <person name="Ramasamy R.K."/>
            <person name="Rodriguez J.C."/>
            <person name="Van S.L."/>
            <person name="Yuan L."/>
            <person name="Wang Z."/>
            <person name="Xia Z."/>
            <person name="Xiao L."/>
            <person name="Anderson O.D."/>
            <person name="Ouyang S."/>
            <person name="Liang Y."/>
            <person name="Zimin A.V."/>
            <person name="Pertea G."/>
            <person name="Qi P."/>
            <person name="Bennetzen J.L."/>
            <person name="Dai X."/>
            <person name="Dawson M.W."/>
            <person name="Muller H.G."/>
            <person name="Kugler K."/>
            <person name="Rivarola-Duarte L."/>
            <person name="Spannagl M."/>
            <person name="Mayer K.F.X."/>
            <person name="Lu F.H."/>
            <person name="Bevan M.W."/>
            <person name="Leroy P."/>
            <person name="Li P."/>
            <person name="You F.M."/>
            <person name="Sun Q."/>
            <person name="Liu Z."/>
            <person name="Lyons E."/>
            <person name="Wicker T."/>
            <person name="Salzberg S.L."/>
            <person name="Devos K.M."/>
            <person name="Dvorak J."/>
        </authorList>
    </citation>
    <scope>NUCLEOTIDE SEQUENCE [LARGE SCALE GENOMIC DNA]</scope>
    <source>
        <strain evidence="2">cv. AL8/78</strain>
    </source>
</reference>
<keyword evidence="3" id="KW-1185">Reference proteome</keyword>
<dbReference type="Gramene" id="AET3Gv21055700.2">
    <property type="protein sequence ID" value="AET3Gv21055700.2"/>
    <property type="gene ID" value="AET3Gv21055700"/>
</dbReference>
<dbReference type="GO" id="GO:0007165">
    <property type="term" value="P:signal transduction"/>
    <property type="evidence" value="ECO:0007669"/>
    <property type="project" value="TreeGrafter"/>
</dbReference>
<reference evidence="3" key="1">
    <citation type="journal article" date="2014" name="Science">
        <title>Ancient hybridizations among the ancestral genomes of bread wheat.</title>
        <authorList>
            <consortium name="International Wheat Genome Sequencing Consortium,"/>
            <person name="Marcussen T."/>
            <person name="Sandve S.R."/>
            <person name="Heier L."/>
            <person name="Spannagl M."/>
            <person name="Pfeifer M."/>
            <person name="Jakobsen K.S."/>
            <person name="Wulff B.B."/>
            <person name="Steuernagel B."/>
            <person name="Mayer K.F."/>
            <person name="Olsen O.A."/>
        </authorList>
    </citation>
    <scope>NUCLEOTIDE SEQUENCE [LARGE SCALE GENOMIC DNA]</scope>
    <source>
        <strain evidence="3">cv. AL8/78</strain>
    </source>
</reference>
<feature type="region of interest" description="Disordered" evidence="1">
    <location>
        <begin position="293"/>
        <end position="312"/>
    </location>
</feature>
<dbReference type="GO" id="GO:0004672">
    <property type="term" value="F:protein kinase activity"/>
    <property type="evidence" value="ECO:0007669"/>
    <property type="project" value="TreeGrafter"/>
</dbReference>
<name>A0A453GK08_AEGTS</name>
<feature type="compositionally biased region" description="Basic and acidic residues" evidence="1">
    <location>
        <begin position="107"/>
        <end position="118"/>
    </location>
</feature>
<evidence type="ECO:0000313" key="2">
    <source>
        <dbReference type="EnsemblPlants" id="AET3Gv21055700.2"/>
    </source>
</evidence>
<feature type="compositionally biased region" description="Polar residues" evidence="1">
    <location>
        <begin position="230"/>
        <end position="245"/>
    </location>
</feature>